<organism evidence="3 4">
    <name type="scientific">Holothuria leucospilota</name>
    <name type="common">Black long sea cucumber</name>
    <name type="synonym">Mertensiothuria leucospilota</name>
    <dbReference type="NCBI Taxonomy" id="206669"/>
    <lineage>
        <taxon>Eukaryota</taxon>
        <taxon>Metazoa</taxon>
        <taxon>Echinodermata</taxon>
        <taxon>Eleutherozoa</taxon>
        <taxon>Echinozoa</taxon>
        <taxon>Holothuroidea</taxon>
        <taxon>Aspidochirotacea</taxon>
        <taxon>Aspidochirotida</taxon>
        <taxon>Holothuriidae</taxon>
        <taxon>Holothuria</taxon>
    </lineage>
</organism>
<evidence type="ECO:0000313" key="4">
    <source>
        <dbReference type="Proteomes" id="UP001152320"/>
    </source>
</evidence>
<feature type="domain" description="ARF7 effector protein C-terminal" evidence="2">
    <location>
        <begin position="164"/>
        <end position="261"/>
    </location>
</feature>
<gene>
    <name evidence="3" type="ORF">HOLleu_28738</name>
</gene>
<dbReference type="AlphaFoldDB" id="A0A9Q1BME8"/>
<evidence type="ECO:0000256" key="1">
    <source>
        <dbReference type="SAM" id="MobiDB-lite"/>
    </source>
</evidence>
<dbReference type="OrthoDB" id="5984406at2759"/>
<keyword evidence="4" id="KW-1185">Reference proteome</keyword>
<comment type="caution">
    <text evidence="3">The sequence shown here is derived from an EMBL/GenBank/DDBJ whole genome shotgun (WGS) entry which is preliminary data.</text>
</comment>
<feature type="compositionally biased region" description="Polar residues" evidence="1">
    <location>
        <begin position="80"/>
        <end position="92"/>
    </location>
</feature>
<evidence type="ECO:0000259" key="2">
    <source>
        <dbReference type="Pfam" id="PF14949"/>
    </source>
</evidence>
<evidence type="ECO:0000313" key="3">
    <source>
        <dbReference type="EMBL" id="KAJ8029362.1"/>
    </source>
</evidence>
<feature type="region of interest" description="Disordered" evidence="1">
    <location>
        <begin position="1"/>
        <end position="45"/>
    </location>
</feature>
<reference evidence="3" key="1">
    <citation type="submission" date="2021-10" db="EMBL/GenBank/DDBJ databases">
        <title>Tropical sea cucumber genome reveals ecological adaptation and Cuvierian tubules defense mechanism.</title>
        <authorList>
            <person name="Chen T."/>
        </authorList>
    </citation>
    <scope>NUCLEOTIDE SEQUENCE</scope>
    <source>
        <strain evidence="3">Nanhai2018</strain>
        <tissue evidence="3">Muscle</tissue>
    </source>
</reference>
<feature type="region of interest" description="Disordered" evidence="1">
    <location>
        <begin position="58"/>
        <end position="105"/>
    </location>
</feature>
<dbReference type="InterPro" id="IPR029264">
    <property type="entry name" value="ARF7EP_C"/>
</dbReference>
<name>A0A9Q1BME8_HOLLE</name>
<protein>
    <submittedName>
        <fullName evidence="3">ARL14 effector protein-like</fullName>
    </submittedName>
</protein>
<dbReference type="PANTHER" id="PTHR46536">
    <property type="entry name" value="ARL14 EFFECTOR PROTEIN"/>
    <property type="match status" value="1"/>
</dbReference>
<dbReference type="Proteomes" id="UP001152320">
    <property type="component" value="Chromosome 14"/>
</dbReference>
<accession>A0A9Q1BME8</accession>
<sequence>MDGKQHFTPTSGNGIQPGEKQVSHDLKGTGGRTHDNVRIIGQSKDDIQIREGRNLNILNNSASGKSSDVAEKSQEKTIPGKTSLTEVKTTEGQVEPKDTMEKPSTSGAQIVLPHTAMESNSASNQGTGPAPLHTELLSNDANSILQRSVSVDGETQLNQAAIKLLQRLEFKNPGRKQIEYGTFNPESSEREKKKLRRFQNSKPRTGACYKEDGILLDGRDLCDCLTESCPGCFYPCPQCGSKKCGPTCRCNRRWVYDYIEDEARTYKVEFPEAENFGT</sequence>
<dbReference type="EMBL" id="JAIZAY010000014">
    <property type="protein sequence ID" value="KAJ8029362.1"/>
    <property type="molecule type" value="Genomic_DNA"/>
</dbReference>
<proteinExistence type="predicted"/>
<dbReference type="PANTHER" id="PTHR46536:SF3">
    <property type="entry name" value="ARF7 EFFECTOR PROTEIN C-TERMINAL DOMAIN-CONTAINING PROTEIN"/>
    <property type="match status" value="1"/>
</dbReference>
<feature type="compositionally biased region" description="Basic and acidic residues" evidence="1">
    <location>
        <begin position="21"/>
        <end position="45"/>
    </location>
</feature>
<dbReference type="Pfam" id="PF14949">
    <property type="entry name" value="ARF7EP_C"/>
    <property type="match status" value="1"/>
</dbReference>